<evidence type="ECO:0000256" key="9">
    <source>
        <dbReference type="ARBA" id="ARBA00022741"/>
    </source>
</evidence>
<proteinExistence type="inferred from homology"/>
<dbReference type="InterPro" id="IPR050156">
    <property type="entry name" value="TC-AMP_synthase_SUA5"/>
</dbReference>
<evidence type="ECO:0000256" key="13">
    <source>
        <dbReference type="PIRNR" id="PIRNR004930"/>
    </source>
</evidence>
<keyword evidence="7 13" id="KW-0819">tRNA processing</keyword>
<evidence type="ECO:0000256" key="10">
    <source>
        <dbReference type="ARBA" id="ARBA00022840"/>
    </source>
</evidence>
<evidence type="ECO:0000256" key="11">
    <source>
        <dbReference type="ARBA" id="ARBA00029774"/>
    </source>
</evidence>
<dbReference type="InterPro" id="IPR017945">
    <property type="entry name" value="DHBP_synth_RibB-like_a/b_dom"/>
</dbReference>
<dbReference type="NCBIfam" id="TIGR00057">
    <property type="entry name" value="L-threonylcarbamoyladenylate synthase"/>
    <property type="match status" value="1"/>
</dbReference>
<dbReference type="PIRSF" id="PIRSF004930">
    <property type="entry name" value="Tln_factor_SUA5"/>
    <property type="match status" value="1"/>
</dbReference>
<dbReference type="RefSeq" id="WP_203627412.1">
    <property type="nucleotide sequence ID" value="NZ_BOLQ01000013.1"/>
</dbReference>
<keyword evidence="8 13" id="KW-0548">Nucleotidyltransferase</keyword>
<sequence>METKKFGKDDLAEAAALIRAGEVVAFPTETVYGLGADATSAKAALKVFEAKHRPADNPLIVTVADPAMVARFATVTPDAAKLMAAFWPGPLTIILPILPGALSMVVTGGLQTAAFRMPASALTRALIAEAGVPIVGPSANISGKPSATRAEHVLHDFDGRIAGVLDDGPTTVGVESTVIDMTVQPPAILRPGKIGPAELAPVIGEVQSDHHHVGAKETPKAPGMKYKHYAPAAQVVVVDTPAQFPAAIDWAQASGQPFGVLACDDILTTVDPAVPTYTLGSDVTTATHALFAGLRWFDLHPTVTLILAQAFPADGLGAAYMNRLLKSAGNEHFSQD</sequence>
<protein>
    <recommendedName>
        <fullName evidence="4 13">Threonylcarbamoyl-AMP synthase</fullName>
        <shortName evidence="13">TC-AMP synthase</shortName>
        <ecNumber evidence="3 13">2.7.7.87</ecNumber>
    </recommendedName>
    <alternativeName>
        <fullName evidence="11 13">L-threonylcarbamoyladenylate synthase</fullName>
    </alternativeName>
</protein>
<keyword evidence="9 13" id="KW-0547">Nucleotide-binding</keyword>
<evidence type="ECO:0000259" key="14">
    <source>
        <dbReference type="PROSITE" id="PS51163"/>
    </source>
</evidence>
<evidence type="ECO:0000256" key="4">
    <source>
        <dbReference type="ARBA" id="ARBA00015492"/>
    </source>
</evidence>
<evidence type="ECO:0000256" key="12">
    <source>
        <dbReference type="ARBA" id="ARBA00048366"/>
    </source>
</evidence>
<dbReference type="Pfam" id="PF01300">
    <property type="entry name" value="Sua5_yciO_yrdC"/>
    <property type="match status" value="1"/>
</dbReference>
<evidence type="ECO:0000256" key="3">
    <source>
        <dbReference type="ARBA" id="ARBA00012584"/>
    </source>
</evidence>
<evidence type="ECO:0000256" key="8">
    <source>
        <dbReference type="ARBA" id="ARBA00022695"/>
    </source>
</evidence>
<reference evidence="16" key="1">
    <citation type="journal article" date="2019" name="Int. J. Syst. Evol. Microbiol.">
        <title>The Global Catalogue of Microorganisms (GCM) 10K type strain sequencing project: providing services to taxonomists for standard genome sequencing and annotation.</title>
        <authorList>
            <consortium name="The Broad Institute Genomics Platform"/>
            <consortium name="The Broad Institute Genome Sequencing Center for Infectious Disease"/>
            <person name="Wu L."/>
            <person name="Ma J."/>
        </authorList>
    </citation>
    <scope>NUCLEOTIDE SEQUENCE [LARGE SCALE GENOMIC DNA]</scope>
    <source>
        <strain evidence="16">CCM 8980</strain>
    </source>
</reference>
<organism evidence="15 16">
    <name type="scientific">Lacticaseibacillus mingshuiensis</name>
    <dbReference type="NCBI Taxonomy" id="2799574"/>
    <lineage>
        <taxon>Bacteria</taxon>
        <taxon>Bacillati</taxon>
        <taxon>Bacillota</taxon>
        <taxon>Bacilli</taxon>
        <taxon>Lactobacillales</taxon>
        <taxon>Lactobacillaceae</taxon>
        <taxon>Lacticaseibacillus</taxon>
    </lineage>
</organism>
<dbReference type="PANTHER" id="PTHR17490:SF16">
    <property type="entry name" value="THREONYLCARBAMOYL-AMP SYNTHASE"/>
    <property type="match status" value="1"/>
</dbReference>
<evidence type="ECO:0000313" key="15">
    <source>
        <dbReference type="EMBL" id="MFD1430470.1"/>
    </source>
</evidence>
<keyword evidence="6 13" id="KW-0808">Transferase</keyword>
<dbReference type="Pfam" id="PF03481">
    <property type="entry name" value="Sua5_C"/>
    <property type="match status" value="1"/>
</dbReference>
<name>A0ABW4CL30_9LACO</name>
<dbReference type="InterPro" id="IPR038385">
    <property type="entry name" value="Sua5/YwlC_C"/>
</dbReference>
<feature type="domain" description="YrdC-like" evidence="14">
    <location>
        <begin position="8"/>
        <end position="194"/>
    </location>
</feature>
<dbReference type="InterPro" id="IPR005145">
    <property type="entry name" value="Sua5_C"/>
</dbReference>
<dbReference type="EMBL" id="JBHTOC010000013">
    <property type="protein sequence ID" value="MFD1430470.1"/>
    <property type="molecule type" value="Genomic_DNA"/>
</dbReference>
<keyword evidence="16" id="KW-1185">Reference proteome</keyword>
<dbReference type="EC" id="2.7.7.87" evidence="3 13"/>
<comment type="catalytic activity">
    <reaction evidence="12 13">
        <text>L-threonine + hydrogencarbonate + ATP = L-threonylcarbamoyladenylate + diphosphate + H2O</text>
        <dbReference type="Rhea" id="RHEA:36407"/>
        <dbReference type="ChEBI" id="CHEBI:15377"/>
        <dbReference type="ChEBI" id="CHEBI:17544"/>
        <dbReference type="ChEBI" id="CHEBI:30616"/>
        <dbReference type="ChEBI" id="CHEBI:33019"/>
        <dbReference type="ChEBI" id="CHEBI:57926"/>
        <dbReference type="ChEBI" id="CHEBI:73682"/>
        <dbReference type="EC" id="2.7.7.87"/>
    </reaction>
</comment>
<dbReference type="Gene3D" id="3.90.870.10">
    <property type="entry name" value="DHBP synthase"/>
    <property type="match status" value="1"/>
</dbReference>
<keyword evidence="10 13" id="KW-0067">ATP-binding</keyword>
<gene>
    <name evidence="15" type="ORF">ACFQ4P_09450</name>
</gene>
<dbReference type="PROSITE" id="PS51163">
    <property type="entry name" value="YRDC"/>
    <property type="match status" value="1"/>
</dbReference>
<dbReference type="Proteomes" id="UP001597196">
    <property type="component" value="Unassembled WGS sequence"/>
</dbReference>
<dbReference type="PANTHER" id="PTHR17490">
    <property type="entry name" value="SUA5"/>
    <property type="match status" value="1"/>
</dbReference>
<comment type="function">
    <text evidence="13">Required for the formation of a threonylcarbamoyl group on adenosine at position 37 (t(6)A37) in tRNAs that read codons beginning with adenine.</text>
</comment>
<dbReference type="Gene3D" id="3.40.50.11030">
    <property type="entry name" value="Threonylcarbamoyl-AMP synthase, C-terminal domain"/>
    <property type="match status" value="1"/>
</dbReference>
<evidence type="ECO:0000256" key="2">
    <source>
        <dbReference type="ARBA" id="ARBA00007663"/>
    </source>
</evidence>
<accession>A0ABW4CL30</accession>
<comment type="subcellular location">
    <subcellularLocation>
        <location evidence="1 13">Cytoplasm</location>
    </subcellularLocation>
</comment>
<dbReference type="InterPro" id="IPR006070">
    <property type="entry name" value="Sua5-like_dom"/>
</dbReference>
<comment type="caution">
    <text evidence="15">The sequence shown here is derived from an EMBL/GenBank/DDBJ whole genome shotgun (WGS) entry which is preliminary data.</text>
</comment>
<keyword evidence="5 13" id="KW-0963">Cytoplasm</keyword>
<dbReference type="GO" id="GO:0061710">
    <property type="term" value="F:L-threonylcarbamoyladenylate synthase"/>
    <property type="evidence" value="ECO:0007669"/>
    <property type="project" value="UniProtKB-EC"/>
</dbReference>
<evidence type="ECO:0000256" key="5">
    <source>
        <dbReference type="ARBA" id="ARBA00022490"/>
    </source>
</evidence>
<dbReference type="InterPro" id="IPR010923">
    <property type="entry name" value="T(6)A37_SUA5"/>
</dbReference>
<evidence type="ECO:0000256" key="6">
    <source>
        <dbReference type="ARBA" id="ARBA00022679"/>
    </source>
</evidence>
<evidence type="ECO:0000256" key="1">
    <source>
        <dbReference type="ARBA" id="ARBA00004496"/>
    </source>
</evidence>
<comment type="similarity">
    <text evidence="2 13">Belongs to the SUA5 family.</text>
</comment>
<evidence type="ECO:0000313" key="16">
    <source>
        <dbReference type="Proteomes" id="UP001597196"/>
    </source>
</evidence>
<evidence type="ECO:0000256" key="7">
    <source>
        <dbReference type="ARBA" id="ARBA00022694"/>
    </source>
</evidence>
<dbReference type="SUPFAM" id="SSF55821">
    <property type="entry name" value="YrdC/RibB"/>
    <property type="match status" value="1"/>
</dbReference>